<dbReference type="VEuPathDB" id="ToxoDB:ETH2_0726000"/>
<evidence type="ECO:0000313" key="2">
    <source>
        <dbReference type="EMBL" id="CDJ40890.1"/>
    </source>
</evidence>
<feature type="compositionally biased region" description="Basic and acidic residues" evidence="1">
    <location>
        <begin position="128"/>
        <end position="140"/>
    </location>
</feature>
<organism evidence="2 3">
    <name type="scientific">Eimeria tenella</name>
    <name type="common">Coccidian parasite</name>
    <dbReference type="NCBI Taxonomy" id="5802"/>
    <lineage>
        <taxon>Eukaryota</taxon>
        <taxon>Sar</taxon>
        <taxon>Alveolata</taxon>
        <taxon>Apicomplexa</taxon>
        <taxon>Conoidasida</taxon>
        <taxon>Coccidia</taxon>
        <taxon>Eucoccidiorida</taxon>
        <taxon>Eimeriorina</taxon>
        <taxon>Eimeriidae</taxon>
        <taxon>Eimeria</taxon>
    </lineage>
</organism>
<keyword evidence="3" id="KW-1185">Reference proteome</keyword>
<protein>
    <submittedName>
        <fullName evidence="2">Uncharacterized protein</fullName>
    </submittedName>
</protein>
<proteinExistence type="predicted"/>
<evidence type="ECO:0000313" key="3">
    <source>
        <dbReference type="Proteomes" id="UP000030747"/>
    </source>
</evidence>
<reference evidence="2" key="2">
    <citation type="submission" date="2013-10" db="EMBL/GenBank/DDBJ databases">
        <authorList>
            <person name="Aslett M."/>
        </authorList>
    </citation>
    <scope>NUCLEOTIDE SEQUENCE [LARGE SCALE GENOMIC DNA]</scope>
    <source>
        <strain evidence="2">Houghton</strain>
    </source>
</reference>
<dbReference type="RefSeq" id="XP_013231640.1">
    <property type="nucleotide sequence ID" value="XM_013376186.1"/>
</dbReference>
<dbReference type="VEuPathDB" id="ToxoDB:ETH_00006255"/>
<evidence type="ECO:0000256" key="1">
    <source>
        <dbReference type="SAM" id="MobiDB-lite"/>
    </source>
</evidence>
<name>U6KZG1_EIMTE</name>
<dbReference type="GeneID" id="25250458"/>
<reference evidence="2" key="1">
    <citation type="submission" date="2013-10" db="EMBL/GenBank/DDBJ databases">
        <title>Genomic analysis of the causative agents of coccidiosis in chickens.</title>
        <authorList>
            <person name="Reid A.J."/>
            <person name="Blake D."/>
            <person name="Billington K."/>
            <person name="Browne H."/>
            <person name="Dunn M."/>
            <person name="Hung S."/>
            <person name="Kawahara F."/>
            <person name="Miranda-Saavedra D."/>
            <person name="Mourier T."/>
            <person name="Nagra H."/>
            <person name="Otto T.D."/>
            <person name="Rawlings N."/>
            <person name="Sanchez A."/>
            <person name="Sanders M."/>
            <person name="Subramaniam C."/>
            <person name="Tay Y."/>
            <person name="Dear P."/>
            <person name="Doerig C."/>
            <person name="Gruber A."/>
            <person name="Parkinson J."/>
            <person name="Shirley M."/>
            <person name="Wan K.L."/>
            <person name="Berriman M."/>
            <person name="Tomley F."/>
            <person name="Pain A."/>
        </authorList>
    </citation>
    <scope>NUCLEOTIDE SEQUENCE [LARGE SCALE GENOMIC DNA]</scope>
    <source>
        <strain evidence="2">Houghton</strain>
    </source>
</reference>
<dbReference type="OrthoDB" id="10650047at2759"/>
<feature type="region of interest" description="Disordered" evidence="1">
    <location>
        <begin position="128"/>
        <end position="163"/>
    </location>
</feature>
<dbReference type="AlphaFoldDB" id="U6KZG1"/>
<gene>
    <name evidence="2" type="ORF">ETH_00006255</name>
</gene>
<sequence>MERIARIKPLVDLQQLEFLRVLPGSDLDQFLRYIYLRTSLSALSFALTHPALEGAVPFHLLARIASDCFFLGKHPDVQKKINRQIRNNSEAERVPRFDKYFAGFIAATCNLLTIEVYRRTMKEKSLGTPLKLEKNKKEKENENEEKENENENKSENEGEAEDAEVDLDTALGSATYYPVCLRLMKTLTSNDYGTWLEPLCFLFAAFAKVLSAAQIVVTSKQQLQPQQQQQQQQHKQQQQQPKQQQLQKHQQHKQQNQQHIGSSSSKSSTSSRGTSLKQQQQKQQKQQHKQQQQKQQQQQQLAGELKFEYAALF</sequence>
<feature type="region of interest" description="Disordered" evidence="1">
    <location>
        <begin position="228"/>
        <end position="298"/>
    </location>
</feature>
<dbReference type="Proteomes" id="UP000030747">
    <property type="component" value="Unassembled WGS sequence"/>
</dbReference>
<dbReference type="EMBL" id="HG675342">
    <property type="protein sequence ID" value="CDJ40890.1"/>
    <property type="molecule type" value="Genomic_DNA"/>
</dbReference>
<accession>U6KZG1</accession>